<feature type="modified residue" description="4-aspartylphosphate" evidence="4">
    <location>
        <position position="53"/>
    </location>
</feature>
<sequence length="227" mass="25470">MPASVLVVEDDEITCLILTTQLQQWGLEVQAATTAETAWSRLQTQAFTLALVDLQLSGQRGETVVERLRRTQGPNQTIPVIAISGNLDPDTEEHLKATGFDGWLLKPVTPERLRKTVTAFLPLLQADSPHHFRPRAPQRKFLTELPAFLNQIEDFLRRQRWDEALPRVHKLRGGAGFCGFTTFYQLAGELEAALAQADPSRVERIWNELKKTARHLDDGGPAASRKD</sequence>
<evidence type="ECO:0000259" key="5">
    <source>
        <dbReference type="PROSITE" id="PS50110"/>
    </source>
</evidence>
<evidence type="ECO:0008006" key="9">
    <source>
        <dbReference type="Google" id="ProtNLM"/>
    </source>
</evidence>
<evidence type="ECO:0000259" key="6">
    <source>
        <dbReference type="PROSITE" id="PS50894"/>
    </source>
</evidence>
<dbReference type="CDD" id="cd00088">
    <property type="entry name" value="HPT"/>
    <property type="match status" value="1"/>
</dbReference>
<dbReference type="Gene3D" id="3.40.50.2300">
    <property type="match status" value="1"/>
</dbReference>
<keyword evidence="2" id="KW-0902">Two-component regulatory system</keyword>
<dbReference type="InterPro" id="IPR011006">
    <property type="entry name" value="CheY-like_superfamily"/>
</dbReference>
<keyword evidence="8" id="KW-1185">Reference proteome</keyword>
<evidence type="ECO:0000256" key="1">
    <source>
        <dbReference type="ARBA" id="ARBA00022553"/>
    </source>
</evidence>
<keyword evidence="1 4" id="KW-0597">Phosphoprotein</keyword>
<dbReference type="Pfam" id="PF00072">
    <property type="entry name" value="Response_reg"/>
    <property type="match status" value="1"/>
</dbReference>
<feature type="domain" description="HPt" evidence="6">
    <location>
        <begin position="130"/>
        <end position="223"/>
    </location>
</feature>
<dbReference type="PANTHER" id="PTHR44591">
    <property type="entry name" value="STRESS RESPONSE REGULATOR PROTEIN 1"/>
    <property type="match status" value="1"/>
</dbReference>
<evidence type="ECO:0000256" key="4">
    <source>
        <dbReference type="PROSITE-ProRule" id="PRU00169"/>
    </source>
</evidence>
<dbReference type="InterPro" id="IPR001789">
    <property type="entry name" value="Sig_transdc_resp-reg_receiver"/>
</dbReference>
<dbReference type="InterPro" id="IPR050595">
    <property type="entry name" value="Bact_response_regulator"/>
</dbReference>
<evidence type="ECO:0000256" key="2">
    <source>
        <dbReference type="ARBA" id="ARBA00023012"/>
    </source>
</evidence>
<feature type="domain" description="Response regulatory" evidence="5">
    <location>
        <begin position="4"/>
        <end position="121"/>
    </location>
</feature>
<dbReference type="SUPFAM" id="SSF47226">
    <property type="entry name" value="Histidine-containing phosphotransfer domain, HPT domain"/>
    <property type="match status" value="1"/>
</dbReference>
<dbReference type="Proteomes" id="UP001321450">
    <property type="component" value="Chromosome"/>
</dbReference>
<protein>
    <recommendedName>
        <fullName evidence="9">Response regulator</fullName>
    </recommendedName>
</protein>
<dbReference type="PROSITE" id="PS50110">
    <property type="entry name" value="RESPONSE_REGULATORY"/>
    <property type="match status" value="1"/>
</dbReference>
<dbReference type="SUPFAM" id="SSF52172">
    <property type="entry name" value="CheY-like"/>
    <property type="match status" value="1"/>
</dbReference>
<evidence type="ECO:0000313" key="8">
    <source>
        <dbReference type="Proteomes" id="UP001321450"/>
    </source>
</evidence>
<dbReference type="InterPro" id="IPR008207">
    <property type="entry name" value="Sig_transdc_His_kin_Hpt_dom"/>
</dbReference>
<dbReference type="InterPro" id="IPR036641">
    <property type="entry name" value="HPT_dom_sf"/>
</dbReference>
<proteinExistence type="predicted"/>
<reference evidence="8" key="1">
    <citation type="journal article" date="2024" name="Int. J. Syst. Evol. Microbiol.">
        <title>Methylomarinovum tepidoasis sp. nov., a moderately thermophilic methanotroph of the family Methylothermaceae isolated from a deep-sea hydrothermal field.</title>
        <authorList>
            <person name="Hirayama H."/>
            <person name="Takaki Y."/>
            <person name="Abe M."/>
            <person name="Miyazaki M."/>
            <person name="Uematsu K."/>
            <person name="Matsui Y."/>
            <person name="Takai K."/>
        </authorList>
    </citation>
    <scope>NUCLEOTIDE SEQUENCE [LARGE SCALE GENOMIC DNA]</scope>
    <source>
        <strain evidence="8">IN45</strain>
    </source>
</reference>
<dbReference type="PANTHER" id="PTHR44591:SF3">
    <property type="entry name" value="RESPONSE REGULATORY DOMAIN-CONTAINING PROTEIN"/>
    <property type="match status" value="1"/>
</dbReference>
<dbReference type="AlphaFoldDB" id="A0AAU9CNI6"/>
<dbReference type="GO" id="GO:0000160">
    <property type="term" value="P:phosphorelay signal transduction system"/>
    <property type="evidence" value="ECO:0007669"/>
    <property type="project" value="UniProtKB-KW"/>
</dbReference>
<dbReference type="GO" id="GO:0004672">
    <property type="term" value="F:protein kinase activity"/>
    <property type="evidence" value="ECO:0007669"/>
    <property type="project" value="UniProtKB-ARBA"/>
</dbReference>
<dbReference type="KEGG" id="meiy:MIN45_P1567"/>
<accession>A0AAU9CNI6</accession>
<dbReference type="Pfam" id="PF01627">
    <property type="entry name" value="Hpt"/>
    <property type="match status" value="1"/>
</dbReference>
<dbReference type="PROSITE" id="PS50894">
    <property type="entry name" value="HPT"/>
    <property type="match status" value="1"/>
</dbReference>
<dbReference type="CDD" id="cd17546">
    <property type="entry name" value="REC_hyHK_CKI1_RcsC-like"/>
    <property type="match status" value="1"/>
</dbReference>
<dbReference type="SMART" id="SM00448">
    <property type="entry name" value="REC"/>
    <property type="match status" value="1"/>
</dbReference>
<organism evidence="7 8">
    <name type="scientific">Methylomarinovum tepidoasis</name>
    <dbReference type="NCBI Taxonomy" id="2840183"/>
    <lineage>
        <taxon>Bacteria</taxon>
        <taxon>Pseudomonadati</taxon>
        <taxon>Pseudomonadota</taxon>
        <taxon>Gammaproteobacteria</taxon>
        <taxon>Methylococcales</taxon>
        <taxon>Methylothermaceae</taxon>
        <taxon>Methylomarinovum</taxon>
    </lineage>
</organism>
<dbReference type="EMBL" id="AP024718">
    <property type="protein sequence ID" value="BCX89197.1"/>
    <property type="molecule type" value="Genomic_DNA"/>
</dbReference>
<name>A0AAU9CNI6_9GAMM</name>
<gene>
    <name evidence="7" type="ORF">MIN45_P1567</name>
</gene>
<feature type="modified residue" description="Phosphohistidine" evidence="3">
    <location>
        <position position="169"/>
    </location>
</feature>
<evidence type="ECO:0000313" key="7">
    <source>
        <dbReference type="EMBL" id="BCX89197.1"/>
    </source>
</evidence>
<evidence type="ECO:0000256" key="3">
    <source>
        <dbReference type="PROSITE-ProRule" id="PRU00110"/>
    </source>
</evidence>
<dbReference type="Gene3D" id="1.20.120.160">
    <property type="entry name" value="HPT domain"/>
    <property type="match status" value="1"/>
</dbReference>